<dbReference type="AlphaFoldDB" id="A0A370DHI5"/>
<accession>A0A370DHI5</accession>
<reference evidence="2 3" key="1">
    <citation type="journal article" date="2018" name="ISME J.">
        <title>Endosymbiont genomes yield clues of tubeworm success.</title>
        <authorList>
            <person name="Li Y."/>
            <person name="Liles M.R."/>
            <person name="Halanych K.M."/>
        </authorList>
    </citation>
    <scope>NUCLEOTIDE SEQUENCE [LARGE SCALE GENOMIC DNA]</scope>
    <source>
        <strain evidence="2">A1462</strain>
    </source>
</reference>
<keyword evidence="1" id="KW-0812">Transmembrane</keyword>
<name>A0A370DHI5_9GAMM</name>
<evidence type="ECO:0000313" key="2">
    <source>
        <dbReference type="EMBL" id="RDH84303.1"/>
    </source>
</evidence>
<comment type="caution">
    <text evidence="2">The sequence shown here is derived from an EMBL/GenBank/DDBJ whole genome shotgun (WGS) entry which is preliminary data.</text>
</comment>
<evidence type="ECO:0000256" key="1">
    <source>
        <dbReference type="SAM" id="Phobius"/>
    </source>
</evidence>
<protein>
    <submittedName>
        <fullName evidence="2">Uncharacterized protein</fullName>
    </submittedName>
</protein>
<dbReference type="Proteomes" id="UP000254771">
    <property type="component" value="Unassembled WGS sequence"/>
</dbReference>
<evidence type="ECO:0000313" key="3">
    <source>
        <dbReference type="Proteomes" id="UP000254771"/>
    </source>
</evidence>
<keyword evidence="1" id="KW-1133">Transmembrane helix</keyword>
<dbReference type="EMBL" id="QFXE01000015">
    <property type="protein sequence ID" value="RDH84303.1"/>
    <property type="molecule type" value="Genomic_DNA"/>
</dbReference>
<sequence>MTQEEFDEIDPKDITEVGFTVYTEELSRRKSIENNVLIHEDILNDDKQQAVGFGTKIIFLLMVACLLTVSTLVYMQANNKILMLSPTLIIKDLSYYIWPTNERTPIAIQFVNGDSQVEKEASRTPEDIGMDRAYLNRIAFNKYKYDKALNEFNAALNLADANAIESTGIKLYNIQSLLAKEIEFDPDFSALVNGDPVFPIRVFLHISNIYARFFAISLVLLVISCGLLFLSPFLRYSKSKQKNLHQ</sequence>
<proteinExistence type="predicted"/>
<gene>
    <name evidence="2" type="ORF">DIZ78_12205</name>
</gene>
<organism evidence="2 3">
    <name type="scientific">endosymbiont of Escarpia spicata</name>
    <dbReference type="NCBI Taxonomy" id="2200908"/>
    <lineage>
        <taxon>Bacteria</taxon>
        <taxon>Pseudomonadati</taxon>
        <taxon>Pseudomonadota</taxon>
        <taxon>Gammaproteobacteria</taxon>
        <taxon>sulfur-oxidizing symbionts</taxon>
    </lineage>
</organism>
<feature type="transmembrane region" description="Helical" evidence="1">
    <location>
        <begin position="209"/>
        <end position="234"/>
    </location>
</feature>
<keyword evidence="1" id="KW-0472">Membrane</keyword>
<feature type="transmembrane region" description="Helical" evidence="1">
    <location>
        <begin position="57"/>
        <end position="77"/>
    </location>
</feature>
<keyword evidence="3" id="KW-1185">Reference proteome</keyword>